<keyword evidence="9" id="KW-0233">DNA recombination</keyword>
<keyword evidence="14" id="KW-1185">Reference proteome</keyword>
<keyword evidence="11" id="KW-0539">Nucleus</keyword>
<feature type="region of interest" description="Disordered" evidence="12">
    <location>
        <begin position="1"/>
        <end position="23"/>
    </location>
</feature>
<evidence type="ECO:0000313" key="14">
    <source>
        <dbReference type="Proteomes" id="UP000030747"/>
    </source>
</evidence>
<evidence type="ECO:0008006" key="15">
    <source>
        <dbReference type="Google" id="ProtNLM"/>
    </source>
</evidence>
<keyword evidence="5" id="KW-0547">Nucleotide-binding</keyword>
<evidence type="ECO:0000256" key="5">
    <source>
        <dbReference type="ARBA" id="ARBA00022741"/>
    </source>
</evidence>
<dbReference type="AlphaFoldDB" id="U6KM45"/>
<sequence length="187" mass="20645">MCESLRVISSSSSRRRRSSSGSSSSKVSLRLLRLAAVSLCLLFAASQSVAAELAESSRLLQQQQQKLLAPKAAVALAEENYKVRTGKLLQALQLSAKQTREDFRRLAEAALPHRCSLAFDHQQQQLRMQTLDRNQQQVSSSPTALSGGEKSCLQVAFLAALAARSCSPLHLFDEVDVFMDERNRIKK</sequence>
<feature type="compositionally biased region" description="Low complexity" evidence="12">
    <location>
        <begin position="1"/>
        <end position="12"/>
    </location>
</feature>
<protein>
    <recommendedName>
        <fullName evidence="15">RecF/RecN/SMC N-terminal domain-containing protein</fullName>
    </recommendedName>
</protein>
<dbReference type="VEuPathDB" id="ToxoDB:ETH_00021880"/>
<dbReference type="RefSeq" id="XP_013228709.1">
    <property type="nucleotide sequence ID" value="XM_013373255.1"/>
</dbReference>
<organism evidence="13 14">
    <name type="scientific">Eimeria tenella</name>
    <name type="common">Coccidian parasite</name>
    <dbReference type="NCBI Taxonomy" id="5802"/>
    <lineage>
        <taxon>Eukaryota</taxon>
        <taxon>Sar</taxon>
        <taxon>Alveolata</taxon>
        <taxon>Apicomplexa</taxon>
        <taxon>Conoidasida</taxon>
        <taxon>Coccidia</taxon>
        <taxon>Eucoccidiorida</taxon>
        <taxon>Eimeriorina</taxon>
        <taxon>Eimeriidae</taxon>
        <taxon>Eimeria</taxon>
    </lineage>
</organism>
<evidence type="ECO:0000256" key="4">
    <source>
        <dbReference type="ARBA" id="ARBA00022454"/>
    </source>
</evidence>
<dbReference type="GO" id="GO:0003684">
    <property type="term" value="F:damaged DNA binding"/>
    <property type="evidence" value="ECO:0007669"/>
    <property type="project" value="TreeGrafter"/>
</dbReference>
<evidence type="ECO:0000256" key="3">
    <source>
        <dbReference type="ARBA" id="ARBA00006793"/>
    </source>
</evidence>
<name>U6KM45_EIMTE</name>
<dbReference type="GO" id="GO:0030915">
    <property type="term" value="C:Smc5-Smc6 complex"/>
    <property type="evidence" value="ECO:0007669"/>
    <property type="project" value="TreeGrafter"/>
</dbReference>
<comment type="subcellular location">
    <subcellularLocation>
        <location evidence="2">Chromosome</location>
    </subcellularLocation>
    <subcellularLocation>
        <location evidence="1">Nucleus</location>
    </subcellularLocation>
</comment>
<dbReference type="OrthoDB" id="10072614at2759"/>
<dbReference type="GO" id="GO:0000724">
    <property type="term" value="P:double-strand break repair via homologous recombination"/>
    <property type="evidence" value="ECO:0007669"/>
    <property type="project" value="TreeGrafter"/>
</dbReference>
<dbReference type="GO" id="GO:0003697">
    <property type="term" value="F:single-stranded DNA binding"/>
    <property type="evidence" value="ECO:0007669"/>
    <property type="project" value="TreeGrafter"/>
</dbReference>
<evidence type="ECO:0000256" key="12">
    <source>
        <dbReference type="SAM" id="MobiDB-lite"/>
    </source>
</evidence>
<keyword evidence="6" id="KW-0227">DNA damage</keyword>
<proteinExistence type="inferred from homology"/>
<keyword evidence="7" id="KW-0067">ATP-binding</keyword>
<dbReference type="GeneID" id="25253491"/>
<reference evidence="13" key="2">
    <citation type="submission" date="2013-10" db="EMBL/GenBank/DDBJ databases">
        <authorList>
            <person name="Aslett M."/>
        </authorList>
    </citation>
    <scope>NUCLEOTIDE SEQUENCE [LARGE SCALE GENOMIC DNA]</scope>
    <source>
        <strain evidence="13">Houghton</strain>
    </source>
</reference>
<evidence type="ECO:0000256" key="11">
    <source>
        <dbReference type="ARBA" id="ARBA00023242"/>
    </source>
</evidence>
<evidence type="ECO:0000256" key="6">
    <source>
        <dbReference type="ARBA" id="ARBA00022763"/>
    </source>
</evidence>
<dbReference type="InterPro" id="IPR027417">
    <property type="entry name" value="P-loop_NTPase"/>
</dbReference>
<keyword evidence="10" id="KW-0234">DNA repair</keyword>
<evidence type="ECO:0000256" key="10">
    <source>
        <dbReference type="ARBA" id="ARBA00023204"/>
    </source>
</evidence>
<dbReference type="PANTHER" id="PTHR19306">
    <property type="entry name" value="STRUCTURAL MAINTENANCE OF CHROMOSOMES 5,6 SMC5, SMC6"/>
    <property type="match status" value="1"/>
</dbReference>
<dbReference type="Gene3D" id="3.40.50.300">
    <property type="entry name" value="P-loop containing nucleotide triphosphate hydrolases"/>
    <property type="match status" value="1"/>
</dbReference>
<gene>
    <name evidence="13" type="ORF">ETH_00021880</name>
</gene>
<evidence type="ECO:0000256" key="9">
    <source>
        <dbReference type="ARBA" id="ARBA00023172"/>
    </source>
</evidence>
<accession>U6KM45</accession>
<evidence type="ECO:0000256" key="2">
    <source>
        <dbReference type="ARBA" id="ARBA00004286"/>
    </source>
</evidence>
<evidence type="ECO:0000256" key="1">
    <source>
        <dbReference type="ARBA" id="ARBA00004123"/>
    </source>
</evidence>
<dbReference type="VEuPathDB" id="ToxoDB:ETH2_1047400"/>
<keyword evidence="8" id="KW-0175">Coiled coil</keyword>
<dbReference type="PANTHER" id="PTHR19306:SF6">
    <property type="entry name" value="STRUCTURAL MAINTENANCE OF CHROMOSOMES PROTEIN 6"/>
    <property type="match status" value="1"/>
</dbReference>
<evidence type="ECO:0000313" key="13">
    <source>
        <dbReference type="EMBL" id="CDJ37871.1"/>
    </source>
</evidence>
<dbReference type="SUPFAM" id="SSF52540">
    <property type="entry name" value="P-loop containing nucleoside triphosphate hydrolases"/>
    <property type="match status" value="1"/>
</dbReference>
<dbReference type="GO" id="GO:0005634">
    <property type="term" value="C:nucleus"/>
    <property type="evidence" value="ECO:0007669"/>
    <property type="project" value="UniProtKB-SubCell"/>
</dbReference>
<reference evidence="13" key="1">
    <citation type="submission" date="2013-10" db="EMBL/GenBank/DDBJ databases">
        <title>Genomic analysis of the causative agents of coccidiosis in chickens.</title>
        <authorList>
            <person name="Reid A.J."/>
            <person name="Blake D."/>
            <person name="Billington K."/>
            <person name="Browne H."/>
            <person name="Dunn M."/>
            <person name="Hung S."/>
            <person name="Kawahara F."/>
            <person name="Miranda-Saavedra D."/>
            <person name="Mourier T."/>
            <person name="Nagra H."/>
            <person name="Otto T.D."/>
            <person name="Rawlings N."/>
            <person name="Sanchez A."/>
            <person name="Sanders M."/>
            <person name="Subramaniam C."/>
            <person name="Tay Y."/>
            <person name="Dear P."/>
            <person name="Doerig C."/>
            <person name="Gruber A."/>
            <person name="Parkinson J."/>
            <person name="Shirley M."/>
            <person name="Wan K.L."/>
            <person name="Berriman M."/>
            <person name="Tomley F."/>
            <person name="Pain A."/>
        </authorList>
    </citation>
    <scope>NUCLEOTIDE SEQUENCE [LARGE SCALE GENOMIC DNA]</scope>
    <source>
        <strain evidence="13">Houghton</strain>
    </source>
</reference>
<evidence type="ECO:0000256" key="8">
    <source>
        <dbReference type="ARBA" id="ARBA00023054"/>
    </source>
</evidence>
<evidence type="ECO:0000256" key="7">
    <source>
        <dbReference type="ARBA" id="ARBA00022840"/>
    </source>
</evidence>
<comment type="similarity">
    <text evidence="3">Belongs to the SMC family. SMC6 subfamily.</text>
</comment>
<keyword evidence="4" id="KW-0158">Chromosome</keyword>
<dbReference type="GO" id="GO:0005524">
    <property type="term" value="F:ATP binding"/>
    <property type="evidence" value="ECO:0007669"/>
    <property type="project" value="UniProtKB-KW"/>
</dbReference>
<dbReference type="Proteomes" id="UP000030747">
    <property type="component" value="Unassembled WGS sequence"/>
</dbReference>
<dbReference type="EMBL" id="HG673788">
    <property type="protein sequence ID" value="CDJ37871.1"/>
    <property type="molecule type" value="Genomic_DNA"/>
</dbReference>
<dbReference type="GO" id="GO:0035861">
    <property type="term" value="C:site of double-strand break"/>
    <property type="evidence" value="ECO:0007669"/>
    <property type="project" value="TreeGrafter"/>
</dbReference>